<comment type="caution">
    <text evidence="2">The sequence shown here is derived from an EMBL/GenBank/DDBJ whole genome shotgun (WGS) entry which is preliminary data.</text>
</comment>
<dbReference type="PROSITE" id="PS50181">
    <property type="entry name" value="FBOX"/>
    <property type="match status" value="1"/>
</dbReference>
<evidence type="ECO:0000259" key="1">
    <source>
        <dbReference type="PROSITE" id="PS50181"/>
    </source>
</evidence>
<dbReference type="EMBL" id="CAKOAT010577376">
    <property type="protein sequence ID" value="CAH8383171.1"/>
    <property type="molecule type" value="Genomic_DNA"/>
</dbReference>
<dbReference type="PANTHER" id="PTHR31111:SF23">
    <property type="entry name" value="F-BOX ASSOCIATED DOMAIN-CONTAINING PROTEIN"/>
    <property type="match status" value="1"/>
</dbReference>
<organism evidence="2 3">
    <name type="scientific">Eruca vesicaria subsp. sativa</name>
    <name type="common">Garden rocket</name>
    <name type="synonym">Eruca sativa</name>
    <dbReference type="NCBI Taxonomy" id="29727"/>
    <lineage>
        <taxon>Eukaryota</taxon>
        <taxon>Viridiplantae</taxon>
        <taxon>Streptophyta</taxon>
        <taxon>Embryophyta</taxon>
        <taxon>Tracheophyta</taxon>
        <taxon>Spermatophyta</taxon>
        <taxon>Magnoliopsida</taxon>
        <taxon>eudicotyledons</taxon>
        <taxon>Gunneridae</taxon>
        <taxon>Pentapetalae</taxon>
        <taxon>rosids</taxon>
        <taxon>malvids</taxon>
        <taxon>Brassicales</taxon>
        <taxon>Brassicaceae</taxon>
        <taxon>Brassiceae</taxon>
        <taxon>Eruca</taxon>
    </lineage>
</organism>
<dbReference type="InterPro" id="IPR013187">
    <property type="entry name" value="F-box-assoc_dom_typ3"/>
</dbReference>
<dbReference type="AlphaFoldDB" id="A0ABC8LHW5"/>
<dbReference type="Pfam" id="PF08268">
    <property type="entry name" value="FBA_3"/>
    <property type="match status" value="1"/>
</dbReference>
<dbReference type="SUPFAM" id="SSF81383">
    <property type="entry name" value="F-box domain"/>
    <property type="match status" value="1"/>
</dbReference>
<evidence type="ECO:0000313" key="3">
    <source>
        <dbReference type="Proteomes" id="UP001642260"/>
    </source>
</evidence>
<dbReference type="InterPro" id="IPR036047">
    <property type="entry name" value="F-box-like_dom_sf"/>
</dbReference>
<dbReference type="PANTHER" id="PTHR31111">
    <property type="entry name" value="BNAA05G37150D PROTEIN-RELATED"/>
    <property type="match status" value="1"/>
</dbReference>
<dbReference type="InterPro" id="IPR017451">
    <property type="entry name" value="F-box-assoc_interact_dom"/>
</dbReference>
<accession>A0ABC8LHW5</accession>
<dbReference type="NCBIfam" id="TIGR01640">
    <property type="entry name" value="F_box_assoc_1"/>
    <property type="match status" value="1"/>
</dbReference>
<sequence length="350" mass="39235">MESLPEDIQYDILLRLPLKTLLACSCVCRKLKTMICDEKFKTRYLEPSLLMLFMTRDMDSGPHWLFDSVCTERGQHTVSAPIRGWICVQSATKLRLYNPIANKILRLPVSLAGPDECLFGYDEANGVFKVLGFFNSSFKVYTVTSGNGEGSWRPIECEDPHMYVIPSDTNPPLSVTNALCKGGVLYYAAITIPYHRTKIMSFDLNSEEFSVNKLPEGFILDDDSTMVNYNGKVALVNDSATELQKTGGFKICVRNDDSGKWELERVVIPDWKNKFRPHVLTSFVGTLGTGELVFTAPTSWPRGGSEYVLYYKTGSLGLSGTFLLEGEDIGAYHSVRACLNHFECLFRSTT</sequence>
<dbReference type="InterPro" id="IPR001810">
    <property type="entry name" value="F-box_dom"/>
</dbReference>
<reference evidence="2 3" key="1">
    <citation type="submission" date="2022-03" db="EMBL/GenBank/DDBJ databases">
        <authorList>
            <person name="Macdonald S."/>
            <person name="Ahmed S."/>
            <person name="Newling K."/>
        </authorList>
    </citation>
    <scope>NUCLEOTIDE SEQUENCE [LARGE SCALE GENOMIC DNA]</scope>
</reference>
<name>A0ABC8LHW5_ERUVS</name>
<evidence type="ECO:0000313" key="2">
    <source>
        <dbReference type="EMBL" id="CAH8383171.1"/>
    </source>
</evidence>
<keyword evidence="3" id="KW-1185">Reference proteome</keyword>
<feature type="domain" description="F-box" evidence="1">
    <location>
        <begin position="1"/>
        <end position="44"/>
    </location>
</feature>
<dbReference type="SMART" id="SM00256">
    <property type="entry name" value="FBOX"/>
    <property type="match status" value="1"/>
</dbReference>
<dbReference type="Proteomes" id="UP001642260">
    <property type="component" value="Unassembled WGS sequence"/>
</dbReference>
<gene>
    <name evidence="2" type="ORF">ERUC_LOCUS35654</name>
</gene>
<proteinExistence type="predicted"/>
<protein>
    <recommendedName>
        <fullName evidence="1">F-box domain-containing protein</fullName>
    </recommendedName>
</protein>
<dbReference type="Gene3D" id="1.20.1280.50">
    <property type="match status" value="1"/>
</dbReference>
<dbReference type="Pfam" id="PF00646">
    <property type="entry name" value="F-box"/>
    <property type="match status" value="1"/>
</dbReference>